<sequence length="103" mass="11852">MSLNQLRHAMRWWFSASNHEVKVVVLAKFHFARAEVILERWEEEDRDHQGPITRNRAAAMERSPDGSIAQPVLQQTITISRDTTADPESYHVAGPATLVERWC</sequence>
<evidence type="ECO:0000313" key="1">
    <source>
        <dbReference type="EMBL" id="EAQ87954.1"/>
    </source>
</evidence>
<keyword evidence="2" id="KW-1185">Reference proteome</keyword>
<dbReference type="OMA" id="HAMRWWF"/>
<dbReference type="Proteomes" id="UP000001056">
    <property type="component" value="Unassembled WGS sequence"/>
</dbReference>
<dbReference type="OrthoDB" id="76567at2759"/>
<reference evidence="2" key="1">
    <citation type="journal article" date="2015" name="Genome Announc.">
        <title>Draft genome sequence of the cellulolytic fungus Chaetomium globosum.</title>
        <authorList>
            <person name="Cuomo C.A."/>
            <person name="Untereiner W.A."/>
            <person name="Ma L.-J."/>
            <person name="Grabherr M."/>
            <person name="Birren B.W."/>
        </authorList>
    </citation>
    <scope>NUCLEOTIDE SEQUENCE [LARGE SCALE GENOMIC DNA]</scope>
    <source>
        <strain evidence="2">ATCC 6205 / CBS 148.51 / DSM 1962 / NBRC 6347 / NRRL 1970</strain>
    </source>
</reference>
<dbReference type="STRING" id="306901.Q2H0X3"/>
<dbReference type="AlphaFoldDB" id="Q2H0X3"/>
<dbReference type="VEuPathDB" id="FungiDB:CHGG_04573"/>
<accession>Q2H0X3</accession>
<dbReference type="HOGENOM" id="CLU_2475141_0_0_1"/>
<organism evidence="1 2">
    <name type="scientific">Chaetomium globosum (strain ATCC 6205 / CBS 148.51 / DSM 1962 / NBRC 6347 / NRRL 1970)</name>
    <name type="common">Soil fungus</name>
    <dbReference type="NCBI Taxonomy" id="306901"/>
    <lineage>
        <taxon>Eukaryota</taxon>
        <taxon>Fungi</taxon>
        <taxon>Dikarya</taxon>
        <taxon>Ascomycota</taxon>
        <taxon>Pezizomycotina</taxon>
        <taxon>Sordariomycetes</taxon>
        <taxon>Sordariomycetidae</taxon>
        <taxon>Sordariales</taxon>
        <taxon>Chaetomiaceae</taxon>
        <taxon>Chaetomium</taxon>
    </lineage>
</organism>
<protein>
    <submittedName>
        <fullName evidence="1">Uncharacterized protein</fullName>
    </submittedName>
</protein>
<dbReference type="eggNOG" id="ENOG502T2PH">
    <property type="taxonomic scope" value="Eukaryota"/>
</dbReference>
<dbReference type="GeneID" id="4391772"/>
<evidence type="ECO:0000313" key="2">
    <source>
        <dbReference type="Proteomes" id="UP000001056"/>
    </source>
</evidence>
<gene>
    <name evidence="1" type="ORF">CHGG_04573</name>
</gene>
<proteinExistence type="predicted"/>
<dbReference type="InParanoid" id="Q2H0X3"/>
<dbReference type="RefSeq" id="XP_001223787.1">
    <property type="nucleotide sequence ID" value="XM_001223786.1"/>
</dbReference>
<name>Q2H0X3_CHAGB</name>
<dbReference type="EMBL" id="CH408032">
    <property type="protein sequence ID" value="EAQ87954.1"/>
    <property type="molecule type" value="Genomic_DNA"/>
</dbReference>